<dbReference type="Proteomes" id="UP000008783">
    <property type="component" value="Unassembled WGS sequence"/>
</dbReference>
<dbReference type="HOGENOM" id="CLU_1210334_0_0_1"/>
<dbReference type="InParanoid" id="E3KB02"/>
<dbReference type="OrthoDB" id="10413622at2759"/>
<gene>
    <name evidence="1" type="ORF">PGTG_07794</name>
</gene>
<sequence>MLPNILLECQLHQKPRQGQVLGGIEKNSEVFTLKLKHVNKYGAMINTRFVKIRRLPDVPHLFRPLQTGRIFCCLGSVSEPAWGRDLSHDSQELWVWAVQAFVIQGSAVAAQELTSTAQPESADVELKKFCTRVAQNHRIHRPPPESVPSNPPLTMLQKPTQSALVTARGTHSMAGGCTVSREALPTIAGGCSVTREPCPSGPSSLLARNPDRLAIRPACFFTIIPSLTG</sequence>
<name>E3KB02_PUCGT</name>
<proteinExistence type="predicted"/>
<reference key="1">
    <citation type="submission" date="2007-01" db="EMBL/GenBank/DDBJ databases">
        <title>The Genome Sequence of Puccinia graminis f. sp. tritici Strain CRL 75-36-700-3.</title>
        <authorList>
            <consortium name="The Broad Institute Genome Sequencing Platform"/>
            <person name="Birren B."/>
            <person name="Lander E."/>
            <person name="Galagan J."/>
            <person name="Nusbaum C."/>
            <person name="Devon K."/>
            <person name="Cuomo C."/>
            <person name="Jaffe D."/>
            <person name="Butler J."/>
            <person name="Alvarez P."/>
            <person name="Gnerre S."/>
            <person name="Grabherr M."/>
            <person name="Mauceli E."/>
            <person name="Brockman W."/>
            <person name="Young S."/>
            <person name="LaButti K."/>
            <person name="Sykes S."/>
            <person name="DeCaprio D."/>
            <person name="Crawford M."/>
            <person name="Koehrsen M."/>
            <person name="Engels R."/>
            <person name="Montgomery P."/>
            <person name="Pearson M."/>
            <person name="Howarth C."/>
            <person name="Larson L."/>
            <person name="White J."/>
            <person name="Zeng Q."/>
            <person name="Kodira C."/>
            <person name="Yandava C."/>
            <person name="Alvarado L."/>
            <person name="O'Leary S."/>
            <person name="Szabo L."/>
            <person name="Dean R."/>
            <person name="Schein J."/>
        </authorList>
    </citation>
    <scope>NUCLEOTIDE SEQUENCE</scope>
    <source>
        <strain>CRL 75-36-700-3</strain>
    </source>
</reference>
<keyword evidence="2" id="KW-1185">Reference proteome</keyword>
<reference evidence="2" key="2">
    <citation type="journal article" date="2011" name="Proc. Natl. Acad. Sci. U.S.A.">
        <title>Obligate biotrophy features unraveled by the genomic analysis of rust fungi.</title>
        <authorList>
            <person name="Duplessis S."/>
            <person name="Cuomo C.A."/>
            <person name="Lin Y.-C."/>
            <person name="Aerts A."/>
            <person name="Tisserant E."/>
            <person name="Veneault-Fourrey C."/>
            <person name="Joly D.L."/>
            <person name="Hacquard S."/>
            <person name="Amselem J."/>
            <person name="Cantarel B.L."/>
            <person name="Chiu R."/>
            <person name="Coutinho P.M."/>
            <person name="Feau N."/>
            <person name="Field M."/>
            <person name="Frey P."/>
            <person name="Gelhaye E."/>
            <person name="Goldberg J."/>
            <person name="Grabherr M.G."/>
            <person name="Kodira C.D."/>
            <person name="Kohler A."/>
            <person name="Kuees U."/>
            <person name="Lindquist E.A."/>
            <person name="Lucas S.M."/>
            <person name="Mago R."/>
            <person name="Mauceli E."/>
            <person name="Morin E."/>
            <person name="Murat C."/>
            <person name="Pangilinan J.L."/>
            <person name="Park R."/>
            <person name="Pearson M."/>
            <person name="Quesneville H."/>
            <person name="Rouhier N."/>
            <person name="Sakthikumar S."/>
            <person name="Salamov A.A."/>
            <person name="Schmutz J."/>
            <person name="Selles B."/>
            <person name="Shapiro H."/>
            <person name="Tanguay P."/>
            <person name="Tuskan G.A."/>
            <person name="Henrissat B."/>
            <person name="Van de Peer Y."/>
            <person name="Rouze P."/>
            <person name="Ellis J.G."/>
            <person name="Dodds P.N."/>
            <person name="Schein J.E."/>
            <person name="Zhong S."/>
            <person name="Hamelin R.C."/>
            <person name="Grigoriev I.V."/>
            <person name="Szabo L.J."/>
            <person name="Martin F."/>
        </authorList>
    </citation>
    <scope>NUCLEOTIDE SEQUENCE [LARGE SCALE GENOMIC DNA]</scope>
    <source>
        <strain evidence="2">CRL 75-36-700-3 / race SCCL</strain>
    </source>
</reference>
<dbReference type="RefSeq" id="XP_003325964.1">
    <property type="nucleotide sequence ID" value="XM_003325916.1"/>
</dbReference>
<dbReference type="AlphaFoldDB" id="E3KB02"/>
<dbReference type="KEGG" id="pgr:PGTG_07794"/>
<evidence type="ECO:0000313" key="2">
    <source>
        <dbReference type="Proteomes" id="UP000008783"/>
    </source>
</evidence>
<dbReference type="VEuPathDB" id="FungiDB:PGTG_07794"/>
<evidence type="ECO:0000313" key="1">
    <source>
        <dbReference type="EMBL" id="EFP81545.1"/>
    </source>
</evidence>
<organism evidence="1 2">
    <name type="scientific">Puccinia graminis f. sp. tritici (strain CRL 75-36-700-3 / race SCCL)</name>
    <name type="common">Black stem rust fungus</name>
    <dbReference type="NCBI Taxonomy" id="418459"/>
    <lineage>
        <taxon>Eukaryota</taxon>
        <taxon>Fungi</taxon>
        <taxon>Dikarya</taxon>
        <taxon>Basidiomycota</taxon>
        <taxon>Pucciniomycotina</taxon>
        <taxon>Pucciniomycetes</taxon>
        <taxon>Pucciniales</taxon>
        <taxon>Pucciniaceae</taxon>
        <taxon>Puccinia</taxon>
    </lineage>
</organism>
<accession>E3KB02</accession>
<protein>
    <submittedName>
        <fullName evidence="1">Uncharacterized protein</fullName>
    </submittedName>
</protein>
<dbReference type="GeneID" id="10532926"/>
<dbReference type="EMBL" id="DS178279">
    <property type="protein sequence ID" value="EFP81545.1"/>
    <property type="molecule type" value="Genomic_DNA"/>
</dbReference>